<keyword evidence="3" id="KW-0723">Serine/threonine-protein kinase</keyword>
<dbReference type="PRINTS" id="PR00019">
    <property type="entry name" value="LEURICHRPT"/>
</dbReference>
<reference evidence="19" key="1">
    <citation type="journal article" date="2012" name="Nat. Commun.">
        <title>The genome of Prunus mume.</title>
        <authorList>
            <person name="Zhang Q."/>
            <person name="Chen W."/>
            <person name="Sun L."/>
            <person name="Zhao F."/>
            <person name="Huang B."/>
            <person name="Yang W."/>
            <person name="Tao Y."/>
            <person name="Wang J."/>
            <person name="Yuan Z."/>
            <person name="Fan G."/>
            <person name="Xing Z."/>
            <person name="Han C."/>
            <person name="Pan H."/>
            <person name="Zhong X."/>
            <person name="Shi W."/>
            <person name="Liang X."/>
            <person name="Du D."/>
            <person name="Sun F."/>
            <person name="Xu Z."/>
            <person name="Hao R."/>
            <person name="Lv T."/>
            <person name="Lv Y."/>
            <person name="Zheng Z."/>
            <person name="Sun M."/>
            <person name="Luo L."/>
            <person name="Cai M."/>
            <person name="Gao Y."/>
            <person name="Wang J."/>
            <person name="Yin Y."/>
            <person name="Xu X."/>
            <person name="Cheng T."/>
            <person name="Wang J."/>
        </authorList>
    </citation>
    <scope>NUCLEOTIDE SEQUENCE [LARGE SCALE GENOMIC DNA]</scope>
</reference>
<dbReference type="InterPro" id="IPR001245">
    <property type="entry name" value="Ser-Thr/Tyr_kinase_cat_dom"/>
</dbReference>
<dbReference type="Gene3D" id="3.30.200.20">
    <property type="entry name" value="Phosphorylase Kinase, domain 1"/>
    <property type="match status" value="1"/>
</dbReference>
<organism evidence="19 20">
    <name type="scientific">Prunus mume</name>
    <name type="common">Japanese apricot</name>
    <name type="synonym">Armeniaca mume</name>
    <dbReference type="NCBI Taxonomy" id="102107"/>
    <lineage>
        <taxon>Eukaryota</taxon>
        <taxon>Viridiplantae</taxon>
        <taxon>Streptophyta</taxon>
        <taxon>Embryophyta</taxon>
        <taxon>Tracheophyta</taxon>
        <taxon>Spermatophyta</taxon>
        <taxon>Magnoliopsida</taxon>
        <taxon>eudicotyledons</taxon>
        <taxon>Gunneridae</taxon>
        <taxon>Pentapetalae</taxon>
        <taxon>rosids</taxon>
        <taxon>fabids</taxon>
        <taxon>Rosales</taxon>
        <taxon>Rosaceae</taxon>
        <taxon>Amygdaloideae</taxon>
        <taxon>Amygdaleae</taxon>
        <taxon>Prunus</taxon>
    </lineage>
</organism>
<evidence type="ECO:0000313" key="19">
    <source>
        <dbReference type="Proteomes" id="UP000694861"/>
    </source>
</evidence>
<comment type="catalytic activity">
    <reaction evidence="15">
        <text>L-seryl-[protein] + ATP = O-phospho-L-seryl-[protein] + ADP + H(+)</text>
        <dbReference type="Rhea" id="RHEA:17989"/>
        <dbReference type="Rhea" id="RHEA-COMP:9863"/>
        <dbReference type="Rhea" id="RHEA-COMP:11604"/>
        <dbReference type="ChEBI" id="CHEBI:15378"/>
        <dbReference type="ChEBI" id="CHEBI:29999"/>
        <dbReference type="ChEBI" id="CHEBI:30616"/>
        <dbReference type="ChEBI" id="CHEBI:83421"/>
        <dbReference type="ChEBI" id="CHEBI:456216"/>
        <dbReference type="EC" id="2.7.11.1"/>
    </reaction>
</comment>
<dbReference type="InterPro" id="IPR000719">
    <property type="entry name" value="Prot_kinase_dom"/>
</dbReference>
<dbReference type="InterPro" id="IPR011009">
    <property type="entry name" value="Kinase-like_dom_sf"/>
</dbReference>
<sequence>MIFLVNNIQCSCAGQEVVIMLGKLSHFLYPLLGLIAVILVVHGQDQTGFINIDCGLPPNSSYNEQRTGLFYISDATVVDTGESKLLLVQDRGLYPQYVWYLRYFPEGIRNCFTINVTRGTKYLIRATFFYGDYDGQNKASEFDLHLGSNLWDTVYSNNTIKEIIHVPLQSHIQVCLVNTGSGTPFISVIELKPLNNTLYPTQMGSLALFRRYDAGTITNVTYRYKDDVYDRFWYPHYYSAWTQVTTSLTIEPENETAYQPPSIVMSSAAAPIQHTLDIWWVPPDENTQYYVYMHFAEVEKLPTNQSRRLSITWNGKPFVTKPFSLKYLTTTTVYTKEALSGGQQNFSISQVGNSTLPPIINAFEIYTVLELLQAETNQEDVEPITNLKLTYGVKRNWQGDPCAPKEYSWEGLNCSYDGYEPPRIISLNLSSSGLTGEIAPSLFNLTMLRTLDLSNNNLTGPVPEFVSQLPNLKILNLEKNKLTGSVPAGLIQKSNDGLLSLSFCENQNLTAPISCGKDKKKKKKKDNFVVPVVVSVVGILILILTVAAVLWRLKRKIKHDVTDSTPSIQQGPLEPSQRQFTYSEVLKITHNFERIVGRGGFGTVYHGYIDDTQVAVKVLSPSSIQGYQEFHSEVNLLMRVHHRNLTSLVGYCKDGTNTGLIYEYMANGNLHKHLSDNTSNILSWEDRLRIAMDAAYGLEYLHYGCTPPIIHRDVKSTNILLNENFQAKLSDFGLSRIFPADDGTHVWTRVAGIPGYLDPEYYLSNMLNEKSDVYSFGIVLLEIITSRPALSKTHEKIHIGQWVSFMVEKGDIRSIVDSRLEGNFNSNSAWKAVEVALACVSLSSTKRPTMSQVVTELKECLAAEFDRNKEIRDTDSNDSNELMSLKFTTEMRPLAR</sequence>
<evidence type="ECO:0000256" key="16">
    <source>
        <dbReference type="PROSITE-ProRule" id="PRU10141"/>
    </source>
</evidence>
<dbReference type="SUPFAM" id="SSF56112">
    <property type="entry name" value="Protein kinase-like (PK-like)"/>
    <property type="match status" value="1"/>
</dbReference>
<gene>
    <name evidence="20" type="primary">LOC103342888</name>
</gene>
<evidence type="ECO:0000256" key="11">
    <source>
        <dbReference type="ARBA" id="ARBA00022840"/>
    </source>
</evidence>
<dbReference type="SMART" id="SM00220">
    <property type="entry name" value="S_TKc"/>
    <property type="match status" value="1"/>
</dbReference>
<feature type="transmembrane region" description="Helical" evidence="17">
    <location>
        <begin position="27"/>
        <end position="43"/>
    </location>
</feature>
<evidence type="ECO:0000256" key="4">
    <source>
        <dbReference type="ARBA" id="ARBA00022614"/>
    </source>
</evidence>
<dbReference type="CDD" id="cd14066">
    <property type="entry name" value="STKc_IRAK"/>
    <property type="match status" value="1"/>
</dbReference>
<evidence type="ECO:0000259" key="18">
    <source>
        <dbReference type="PROSITE" id="PS50011"/>
    </source>
</evidence>
<keyword evidence="11 16" id="KW-0067">ATP-binding</keyword>
<evidence type="ECO:0000256" key="1">
    <source>
        <dbReference type="ARBA" id="ARBA00004167"/>
    </source>
</evidence>
<evidence type="ECO:0000256" key="8">
    <source>
        <dbReference type="ARBA" id="ARBA00022737"/>
    </source>
</evidence>
<dbReference type="PROSITE" id="PS00108">
    <property type="entry name" value="PROTEIN_KINASE_ST"/>
    <property type="match status" value="1"/>
</dbReference>
<dbReference type="Pfam" id="PF12819">
    <property type="entry name" value="Malectin_like"/>
    <property type="match status" value="1"/>
</dbReference>
<keyword evidence="10" id="KW-0418">Kinase</keyword>
<keyword evidence="13 17" id="KW-0472">Membrane</keyword>
<evidence type="ECO:0000256" key="5">
    <source>
        <dbReference type="ARBA" id="ARBA00022679"/>
    </source>
</evidence>
<evidence type="ECO:0000256" key="13">
    <source>
        <dbReference type="ARBA" id="ARBA00023136"/>
    </source>
</evidence>
<dbReference type="RefSeq" id="XP_016652372.1">
    <property type="nucleotide sequence ID" value="XM_016796886.1"/>
</dbReference>
<keyword evidence="4" id="KW-0433">Leucine-rich repeat</keyword>
<name>A0ABM1LY95_PRUMU</name>
<evidence type="ECO:0000256" key="9">
    <source>
        <dbReference type="ARBA" id="ARBA00022741"/>
    </source>
</evidence>
<dbReference type="InterPro" id="IPR001611">
    <property type="entry name" value="Leu-rich_rpt"/>
</dbReference>
<keyword evidence="8" id="KW-0677">Repeat</keyword>
<evidence type="ECO:0000256" key="14">
    <source>
        <dbReference type="ARBA" id="ARBA00047899"/>
    </source>
</evidence>
<dbReference type="Gene3D" id="3.80.10.10">
    <property type="entry name" value="Ribonuclease Inhibitor"/>
    <property type="match status" value="1"/>
</dbReference>
<feature type="transmembrane region" description="Helical" evidence="17">
    <location>
        <begin position="528"/>
        <end position="551"/>
    </location>
</feature>
<proteinExistence type="predicted"/>
<reference evidence="20" key="2">
    <citation type="submission" date="2025-08" db="UniProtKB">
        <authorList>
            <consortium name="RefSeq"/>
        </authorList>
    </citation>
    <scope>IDENTIFICATION</scope>
</reference>
<dbReference type="InterPro" id="IPR032675">
    <property type="entry name" value="LRR_dom_sf"/>
</dbReference>
<evidence type="ECO:0000256" key="7">
    <source>
        <dbReference type="ARBA" id="ARBA00022729"/>
    </source>
</evidence>
<dbReference type="InterPro" id="IPR008271">
    <property type="entry name" value="Ser/Thr_kinase_AS"/>
</dbReference>
<dbReference type="GeneID" id="103342888"/>
<accession>A0ABM1LY95</accession>
<evidence type="ECO:0000256" key="10">
    <source>
        <dbReference type="ARBA" id="ARBA00022777"/>
    </source>
</evidence>
<keyword evidence="6 17" id="KW-0812">Transmembrane</keyword>
<keyword evidence="5" id="KW-0808">Transferase</keyword>
<dbReference type="InterPro" id="IPR017441">
    <property type="entry name" value="Protein_kinase_ATP_BS"/>
</dbReference>
<feature type="binding site" evidence="16">
    <location>
        <position position="617"/>
    </location>
    <ligand>
        <name>ATP</name>
        <dbReference type="ChEBI" id="CHEBI:30616"/>
    </ligand>
</feature>
<keyword evidence="9 16" id="KW-0547">Nucleotide-binding</keyword>
<dbReference type="PROSITE" id="PS00107">
    <property type="entry name" value="PROTEIN_KINASE_ATP"/>
    <property type="match status" value="1"/>
</dbReference>
<comment type="subcellular location">
    <subcellularLocation>
        <location evidence="1">Membrane</location>
        <topology evidence="1">Single-pass membrane protein</topology>
    </subcellularLocation>
</comment>
<dbReference type="Pfam" id="PF07714">
    <property type="entry name" value="PK_Tyr_Ser-Thr"/>
    <property type="match status" value="1"/>
</dbReference>
<dbReference type="PANTHER" id="PTHR45631">
    <property type="entry name" value="OS07G0107800 PROTEIN-RELATED"/>
    <property type="match status" value="1"/>
</dbReference>
<dbReference type="Gene3D" id="1.10.510.10">
    <property type="entry name" value="Transferase(Phosphotransferase) domain 1"/>
    <property type="match status" value="1"/>
</dbReference>
<dbReference type="EC" id="2.7.11.1" evidence="2"/>
<evidence type="ECO:0000313" key="20">
    <source>
        <dbReference type="RefSeq" id="XP_016652372.1"/>
    </source>
</evidence>
<feature type="domain" description="Protein kinase" evidence="18">
    <location>
        <begin position="590"/>
        <end position="861"/>
    </location>
</feature>
<protein>
    <recommendedName>
        <fullName evidence="2">non-specific serine/threonine protein kinase</fullName>
        <ecNumber evidence="2">2.7.11.1</ecNumber>
    </recommendedName>
</protein>
<evidence type="ECO:0000256" key="17">
    <source>
        <dbReference type="SAM" id="Phobius"/>
    </source>
</evidence>
<evidence type="ECO:0000256" key="3">
    <source>
        <dbReference type="ARBA" id="ARBA00022527"/>
    </source>
</evidence>
<keyword evidence="7" id="KW-0732">Signal</keyword>
<evidence type="ECO:0000256" key="6">
    <source>
        <dbReference type="ARBA" id="ARBA00022692"/>
    </source>
</evidence>
<dbReference type="Proteomes" id="UP000694861">
    <property type="component" value="Unplaced"/>
</dbReference>
<evidence type="ECO:0000256" key="15">
    <source>
        <dbReference type="ARBA" id="ARBA00048679"/>
    </source>
</evidence>
<dbReference type="PANTHER" id="PTHR45631:SF202">
    <property type="entry name" value="SENESCENCE-INDUCED RECEPTOR-LIKE SERINE_THREONINE-PROTEIN KINASE"/>
    <property type="match status" value="1"/>
</dbReference>
<evidence type="ECO:0000256" key="12">
    <source>
        <dbReference type="ARBA" id="ARBA00022989"/>
    </source>
</evidence>
<dbReference type="InterPro" id="IPR024788">
    <property type="entry name" value="Malectin-like_Carb-bd_dom"/>
</dbReference>
<dbReference type="Pfam" id="PF13855">
    <property type="entry name" value="LRR_8"/>
    <property type="match status" value="1"/>
</dbReference>
<dbReference type="PROSITE" id="PS50011">
    <property type="entry name" value="PROTEIN_KINASE_DOM"/>
    <property type="match status" value="1"/>
</dbReference>
<keyword evidence="12 17" id="KW-1133">Transmembrane helix</keyword>
<evidence type="ECO:0000256" key="2">
    <source>
        <dbReference type="ARBA" id="ARBA00012513"/>
    </source>
</evidence>
<dbReference type="SUPFAM" id="SSF52058">
    <property type="entry name" value="L domain-like"/>
    <property type="match status" value="1"/>
</dbReference>
<keyword evidence="19" id="KW-1185">Reference proteome</keyword>
<comment type="catalytic activity">
    <reaction evidence="14">
        <text>L-threonyl-[protein] + ATP = O-phospho-L-threonyl-[protein] + ADP + H(+)</text>
        <dbReference type="Rhea" id="RHEA:46608"/>
        <dbReference type="Rhea" id="RHEA-COMP:11060"/>
        <dbReference type="Rhea" id="RHEA-COMP:11605"/>
        <dbReference type="ChEBI" id="CHEBI:15378"/>
        <dbReference type="ChEBI" id="CHEBI:30013"/>
        <dbReference type="ChEBI" id="CHEBI:30616"/>
        <dbReference type="ChEBI" id="CHEBI:61977"/>
        <dbReference type="ChEBI" id="CHEBI:456216"/>
        <dbReference type="EC" id="2.7.11.1"/>
    </reaction>
</comment>